<dbReference type="Proteomes" id="UP000001635">
    <property type="component" value="Chromosome"/>
</dbReference>
<name>G0J5B4_CYCMS</name>
<reference evidence="7" key="1">
    <citation type="submission" date="2011-07" db="EMBL/GenBank/DDBJ databases">
        <title>The complete genome of Cyclobacterium marinum DSM 745.</title>
        <authorList>
            <person name="Lucas S."/>
            <person name="Han J."/>
            <person name="Lapidus A."/>
            <person name="Bruce D."/>
            <person name="Goodwin L."/>
            <person name="Pitluck S."/>
            <person name="Peters L."/>
            <person name="Kyrpides N."/>
            <person name="Mavromatis K."/>
            <person name="Ivanova N."/>
            <person name="Ovchinnikova G."/>
            <person name="Chertkov O."/>
            <person name="Detter J.C."/>
            <person name="Tapia R."/>
            <person name="Han C."/>
            <person name="Land M."/>
            <person name="Hauser L."/>
            <person name="Markowitz V."/>
            <person name="Cheng J.-F."/>
            <person name="Hugenholtz P."/>
            <person name="Woyke T."/>
            <person name="Wu D."/>
            <person name="Tindall B."/>
            <person name="Schuetze A."/>
            <person name="Brambilla E."/>
            <person name="Klenk H.-P."/>
            <person name="Eisen J.A."/>
        </authorList>
    </citation>
    <scope>NUCLEOTIDE SEQUENCE [LARGE SCALE GENOMIC DNA]</scope>
    <source>
        <strain evidence="7">ATCC 25205 / DSM 745 / LMG 13164 / NCIMB 1802</strain>
    </source>
</reference>
<gene>
    <name evidence="6" type="ordered locus">Cycma_3839</name>
</gene>
<dbReference type="PANTHER" id="PTHR11104">
    <property type="entry name" value="AMINOGLYCOSIDE N3-ACETYLTRANSFERASE"/>
    <property type="match status" value="1"/>
</dbReference>
<keyword evidence="3 5" id="KW-0808">Transferase</keyword>
<dbReference type="InterPro" id="IPR003679">
    <property type="entry name" value="Amioglycoside_AcTrfase"/>
</dbReference>
<comment type="catalytic activity">
    <reaction evidence="5">
        <text>a 2-deoxystreptamine antibiotic + acetyl-CoA = an N(3)-acetyl-2-deoxystreptamine antibiotic + CoA + H(+)</text>
        <dbReference type="Rhea" id="RHEA:12665"/>
        <dbReference type="ChEBI" id="CHEBI:15378"/>
        <dbReference type="ChEBI" id="CHEBI:57287"/>
        <dbReference type="ChEBI" id="CHEBI:57288"/>
        <dbReference type="ChEBI" id="CHEBI:57921"/>
        <dbReference type="ChEBI" id="CHEBI:77452"/>
        <dbReference type="EC" id="2.3.1.81"/>
    </reaction>
</comment>
<dbReference type="eggNOG" id="COG2746">
    <property type="taxonomic scope" value="Bacteria"/>
</dbReference>
<dbReference type="SUPFAM" id="SSF110710">
    <property type="entry name" value="TTHA0583/YokD-like"/>
    <property type="match status" value="1"/>
</dbReference>
<dbReference type="InterPro" id="IPR028345">
    <property type="entry name" value="Antibiotic_NAT-like"/>
</dbReference>
<dbReference type="EMBL" id="CP002955">
    <property type="protein sequence ID" value="AEL27550.1"/>
    <property type="molecule type" value="Genomic_DNA"/>
</dbReference>
<sequence>MNEIVKQIRKDLSLLGIKKGDHVLVHASLNSVGKFPYRANIIVQAFLDQIGEEGTLLMPSLSYKTVNKAQPVFDELNTASCVGALTEFFRTYPGVKRSIHPTHSVCGIGSKSDFLLKDHLLDETPCGPCSPFARLPQIGGKVLFLGCGSKPNTSMHAVEEQIIPPYLFGEKVSHMLQLSNGNAIKKTYQRHGFKGYEQRYDRLLDVLEPAEYRTGKILEAKSIVMMASAIWEKGIKYLKQDPFYFIDRAN</sequence>
<evidence type="ECO:0000256" key="4">
    <source>
        <dbReference type="ARBA" id="ARBA00023315"/>
    </source>
</evidence>
<proteinExistence type="inferred from homology"/>
<evidence type="ECO:0000313" key="6">
    <source>
        <dbReference type="EMBL" id="AEL27550.1"/>
    </source>
</evidence>
<dbReference type="AlphaFoldDB" id="G0J5B4"/>
<comment type="similarity">
    <text evidence="1 5">Belongs to the antibiotic N-acetyltransferase family.</text>
</comment>
<dbReference type="RefSeq" id="WP_014021835.1">
    <property type="nucleotide sequence ID" value="NC_015914.1"/>
</dbReference>
<dbReference type="HOGENOM" id="CLU_084750_0_0_10"/>
<evidence type="ECO:0000256" key="2">
    <source>
        <dbReference type="ARBA" id="ARBA00012882"/>
    </source>
</evidence>
<dbReference type="EC" id="2.3.1.-" evidence="5"/>
<keyword evidence="7" id="KW-1185">Reference proteome</keyword>
<dbReference type="PANTHER" id="PTHR11104:SF0">
    <property type="entry name" value="SPBETA PROPHAGE-DERIVED AMINOGLYCOSIDE N(3')-ACETYLTRANSFERASE-LIKE PROTEIN YOKD"/>
    <property type="match status" value="1"/>
</dbReference>
<dbReference type="Pfam" id="PF02522">
    <property type="entry name" value="Antibiotic_NAT"/>
    <property type="match status" value="1"/>
</dbReference>
<evidence type="ECO:0000256" key="1">
    <source>
        <dbReference type="ARBA" id="ARBA00006383"/>
    </source>
</evidence>
<dbReference type="KEGG" id="cmr:Cycma_3839"/>
<keyword evidence="4 5" id="KW-0012">Acyltransferase</keyword>
<keyword evidence="5" id="KW-0046">Antibiotic resistance</keyword>
<organism evidence="6 7">
    <name type="scientific">Cyclobacterium marinum (strain ATCC 25205 / DSM 745 / LMG 13164 / NCIMB 1802)</name>
    <name type="common">Flectobacillus marinus</name>
    <dbReference type="NCBI Taxonomy" id="880070"/>
    <lineage>
        <taxon>Bacteria</taxon>
        <taxon>Pseudomonadati</taxon>
        <taxon>Bacteroidota</taxon>
        <taxon>Cytophagia</taxon>
        <taxon>Cytophagales</taxon>
        <taxon>Cyclobacteriaceae</taxon>
        <taxon>Cyclobacterium</taxon>
    </lineage>
</organism>
<dbReference type="GO" id="GO:0046353">
    <property type="term" value="F:aminoglycoside 3-N-acetyltransferase activity"/>
    <property type="evidence" value="ECO:0007669"/>
    <property type="project" value="UniProtKB-EC"/>
</dbReference>
<accession>G0J5B4</accession>
<dbReference type="OrthoDB" id="7330654at2"/>
<evidence type="ECO:0000313" key="7">
    <source>
        <dbReference type="Proteomes" id="UP000001635"/>
    </source>
</evidence>
<evidence type="ECO:0000256" key="5">
    <source>
        <dbReference type="RuleBase" id="RU365031"/>
    </source>
</evidence>
<dbReference type="GO" id="GO:0046677">
    <property type="term" value="P:response to antibiotic"/>
    <property type="evidence" value="ECO:0007669"/>
    <property type="project" value="UniProtKB-KW"/>
</dbReference>
<evidence type="ECO:0000256" key="3">
    <source>
        <dbReference type="ARBA" id="ARBA00022679"/>
    </source>
</evidence>
<protein>
    <recommendedName>
        <fullName evidence="2 5">Aminoglycoside N(3)-acetyltransferase</fullName>
        <ecNumber evidence="5">2.3.1.-</ecNumber>
    </recommendedName>
</protein>